<feature type="non-terminal residue" evidence="2">
    <location>
        <position position="1"/>
    </location>
</feature>
<keyword evidence="3" id="KW-1185">Reference proteome</keyword>
<gene>
    <name evidence="1" type="ORF">DEA37_0001571</name>
    <name evidence="2" type="ORF">DEA37_0004070</name>
</gene>
<dbReference type="InterPro" id="IPR027417">
    <property type="entry name" value="P-loop_NTPase"/>
</dbReference>
<dbReference type="Gene3D" id="3.40.50.300">
    <property type="entry name" value="P-loop containing nucleotide triphosphate hydrolases"/>
    <property type="match status" value="1"/>
</dbReference>
<evidence type="ECO:0000313" key="3">
    <source>
        <dbReference type="Proteomes" id="UP000324629"/>
    </source>
</evidence>
<proteinExistence type="predicted"/>
<dbReference type="Proteomes" id="UP000324629">
    <property type="component" value="Unassembled WGS sequence"/>
</dbReference>
<sequence>KKTLALTEESRITPLTVNDFKELLRSTPLNIHVENQKDERLNRLSVPIFTNNDLTLYCLLEDAKTIKARCFVYHFTVTDGSAGLPNPPCTLCTCHFKS</sequence>
<dbReference type="AlphaFoldDB" id="A0A5J4N336"/>
<reference evidence="2 3" key="1">
    <citation type="journal article" date="2019" name="Gigascience">
        <title>Whole-genome sequence of the oriental lung fluke Paragonimus westermani.</title>
        <authorList>
            <person name="Oey H."/>
            <person name="Zakrzewski M."/>
            <person name="Narain K."/>
            <person name="Devi K.R."/>
            <person name="Agatsuma T."/>
            <person name="Nawaratna S."/>
            <person name="Gobert G.N."/>
            <person name="Jones M.K."/>
            <person name="Ragan M.A."/>
            <person name="McManus D.P."/>
            <person name="Krause L."/>
        </authorList>
    </citation>
    <scope>NUCLEOTIDE SEQUENCE [LARGE SCALE GENOMIC DNA]</scope>
    <source>
        <strain evidence="2 3">IND2009</strain>
    </source>
</reference>
<dbReference type="EMBL" id="QNGE01017736">
    <property type="protein sequence ID" value="KAA3669962.1"/>
    <property type="molecule type" value="Genomic_DNA"/>
</dbReference>
<comment type="caution">
    <text evidence="2">The sequence shown here is derived from an EMBL/GenBank/DDBJ whole genome shotgun (WGS) entry which is preliminary data.</text>
</comment>
<organism evidence="2 3">
    <name type="scientific">Paragonimus westermani</name>
    <dbReference type="NCBI Taxonomy" id="34504"/>
    <lineage>
        <taxon>Eukaryota</taxon>
        <taxon>Metazoa</taxon>
        <taxon>Spiralia</taxon>
        <taxon>Lophotrochozoa</taxon>
        <taxon>Platyhelminthes</taxon>
        <taxon>Trematoda</taxon>
        <taxon>Digenea</taxon>
        <taxon>Plagiorchiida</taxon>
        <taxon>Troglotremata</taxon>
        <taxon>Troglotrematidae</taxon>
        <taxon>Paragonimus</taxon>
    </lineage>
</organism>
<evidence type="ECO:0000313" key="2">
    <source>
        <dbReference type="EMBL" id="KAA3669962.1"/>
    </source>
</evidence>
<evidence type="ECO:0000313" key="1">
    <source>
        <dbReference type="EMBL" id="KAA3669959.1"/>
    </source>
</evidence>
<accession>A0A5J4N336</accession>
<protein>
    <submittedName>
        <fullName evidence="2">Uncharacterized protein</fullName>
    </submittedName>
</protein>
<name>A0A5J4N336_9TREM</name>
<dbReference type="EMBL" id="QNGE01017790">
    <property type="protein sequence ID" value="KAA3669959.1"/>
    <property type="molecule type" value="Genomic_DNA"/>
</dbReference>